<gene>
    <name evidence="1" type="ORF">F443_13636</name>
</gene>
<accession>V9EQE1</accession>
<comment type="caution">
    <text evidence="1">The sequence shown here is derived from an EMBL/GenBank/DDBJ whole genome shotgun (WGS) entry which is preliminary data.</text>
</comment>
<dbReference type="HOGENOM" id="CLU_3321169_0_0_1"/>
<name>V9EQE1_PHYNI</name>
<evidence type="ECO:0000313" key="2">
    <source>
        <dbReference type="Proteomes" id="UP000018721"/>
    </source>
</evidence>
<dbReference type="Proteomes" id="UP000018721">
    <property type="component" value="Unassembled WGS sequence"/>
</dbReference>
<dbReference type="EMBL" id="ANIZ01002377">
    <property type="protein sequence ID" value="ETI41111.1"/>
    <property type="molecule type" value="Genomic_DNA"/>
</dbReference>
<dbReference type="AlphaFoldDB" id="V9EQE1"/>
<organism evidence="1 2">
    <name type="scientific">Phytophthora nicotianae P1569</name>
    <dbReference type="NCBI Taxonomy" id="1317065"/>
    <lineage>
        <taxon>Eukaryota</taxon>
        <taxon>Sar</taxon>
        <taxon>Stramenopiles</taxon>
        <taxon>Oomycota</taxon>
        <taxon>Peronosporomycetes</taxon>
        <taxon>Peronosporales</taxon>
        <taxon>Peronosporaceae</taxon>
        <taxon>Phytophthora</taxon>
    </lineage>
</organism>
<protein>
    <submittedName>
        <fullName evidence="1">Uncharacterized protein</fullName>
    </submittedName>
</protein>
<evidence type="ECO:0000313" key="1">
    <source>
        <dbReference type="EMBL" id="ETI41111.1"/>
    </source>
</evidence>
<sequence>MRRSGLCSKYLSVALYWTLTCILSSPIERRSRPETLFTH</sequence>
<keyword evidence="2" id="KW-1185">Reference proteome</keyword>
<reference evidence="1 2" key="1">
    <citation type="submission" date="2013-11" db="EMBL/GenBank/DDBJ databases">
        <title>The Genome Sequence of Phytophthora parasitica P1569.</title>
        <authorList>
            <consortium name="The Broad Institute Genomics Platform"/>
            <person name="Russ C."/>
            <person name="Tyler B."/>
            <person name="Panabieres F."/>
            <person name="Shan W."/>
            <person name="Tripathy S."/>
            <person name="Grunwald N."/>
            <person name="Machado M."/>
            <person name="Johnson C.S."/>
            <person name="Arredondo F."/>
            <person name="Hong C."/>
            <person name="Coffey M."/>
            <person name="Young S.K."/>
            <person name="Zeng Q."/>
            <person name="Gargeya S."/>
            <person name="Fitzgerald M."/>
            <person name="Abouelleil A."/>
            <person name="Alvarado L."/>
            <person name="Chapman S.B."/>
            <person name="Gainer-Dewar J."/>
            <person name="Goldberg J."/>
            <person name="Griggs A."/>
            <person name="Gujja S."/>
            <person name="Hansen M."/>
            <person name="Howarth C."/>
            <person name="Imamovic A."/>
            <person name="Ireland A."/>
            <person name="Larimer J."/>
            <person name="McCowan C."/>
            <person name="Murphy C."/>
            <person name="Pearson M."/>
            <person name="Poon T.W."/>
            <person name="Priest M."/>
            <person name="Roberts A."/>
            <person name="Saif S."/>
            <person name="Shea T."/>
            <person name="Sykes S."/>
            <person name="Wortman J."/>
            <person name="Nusbaum C."/>
            <person name="Birren B."/>
        </authorList>
    </citation>
    <scope>NUCLEOTIDE SEQUENCE [LARGE SCALE GENOMIC DNA]</scope>
    <source>
        <strain evidence="1 2">P1569</strain>
    </source>
</reference>
<proteinExistence type="predicted"/>